<evidence type="ECO:0000259" key="2">
    <source>
        <dbReference type="PROSITE" id="PS50146"/>
    </source>
</evidence>
<dbReference type="PROSITE" id="PS50146">
    <property type="entry name" value="DAGK"/>
    <property type="match status" value="1"/>
</dbReference>
<dbReference type="Gene3D" id="2.60.200.40">
    <property type="match status" value="1"/>
</dbReference>
<dbReference type="PANTHER" id="PTHR12358:SF112">
    <property type="entry name" value="LD11247P-RELATED"/>
    <property type="match status" value="1"/>
</dbReference>
<dbReference type="InterPro" id="IPR050187">
    <property type="entry name" value="Lipid_Phosphate_FormReg"/>
</dbReference>
<dbReference type="OrthoDB" id="3853857at2759"/>
<dbReference type="GO" id="GO:0001727">
    <property type="term" value="F:lipid kinase activity"/>
    <property type="evidence" value="ECO:0007669"/>
    <property type="project" value="TreeGrafter"/>
</dbReference>
<dbReference type="SUPFAM" id="SSF111331">
    <property type="entry name" value="NAD kinase/diacylglycerol kinase-like"/>
    <property type="match status" value="1"/>
</dbReference>
<dbReference type="Proteomes" id="UP001152320">
    <property type="component" value="Chromosome 8"/>
</dbReference>
<dbReference type="GO" id="GO:0005737">
    <property type="term" value="C:cytoplasm"/>
    <property type="evidence" value="ECO:0007669"/>
    <property type="project" value="TreeGrafter"/>
</dbReference>
<feature type="domain" description="DAGKc" evidence="2">
    <location>
        <begin position="196"/>
        <end position="341"/>
    </location>
</feature>
<organism evidence="3 4">
    <name type="scientific">Holothuria leucospilota</name>
    <name type="common">Black long sea cucumber</name>
    <name type="synonym">Mertensiothuria leucospilota</name>
    <dbReference type="NCBI Taxonomy" id="206669"/>
    <lineage>
        <taxon>Eukaryota</taxon>
        <taxon>Metazoa</taxon>
        <taxon>Echinodermata</taxon>
        <taxon>Eleutherozoa</taxon>
        <taxon>Echinozoa</taxon>
        <taxon>Holothuroidea</taxon>
        <taxon>Aspidochirotacea</taxon>
        <taxon>Aspidochirotida</taxon>
        <taxon>Holothuriidae</taxon>
        <taxon>Holothuria</taxon>
    </lineage>
</organism>
<dbReference type="InterPro" id="IPR016064">
    <property type="entry name" value="NAD/diacylglycerol_kinase_sf"/>
</dbReference>
<dbReference type="AlphaFoldDB" id="A0A9Q1H929"/>
<sequence>MLAIPARRSPSEIQSHTKLKSLSKMDVLMEADASFLKGKEFHRHRLILTKTKLICRPQEPKKNRSLVEFSIKLADVLISHFHEHLKDCGKFRHERQCSCIPCRTCCIAPSSSQVNYQEGVSAFLTVVSFPYNKPVKENGVRKKKEYVFLFEVESGPAENLRVAREWRGKIWNLCSPKNDVGRDERGGGDATDSAAVKKRKFLVCINPFSGPGNAKQIYARDVQPLFKEADIEVEELVTKRQNHARELAAKVEYKEYDAVIIVSGDGLVFEWLNGIMERPDRDQAISLPMGIIPAGSGNALAAAVLSSKKEQYFKNAHLHSAFCAAKGQSSPMDVVEVHYGNKTVYSFLAVVWGIISDIDIESEWLRFIGSPRFTIQAFIRIINLRKYNGRLSYLPAEGYKYRKDSTTLMEGSNDGEAIGSKLPLVTSNSVSVQAGDGIINPSFERQDSSSSEQSTSNDSASCRLPSLSEPVPSNWKVIEGKFICIAVLQDSHLSRDVIAWPNRAFSEGVMCIQYVLHSATRSELFNVMTDMEHGTHMGKDTTKSVFAKAFRIEPMEDDGIITVDGEKVEFGPIQGQMMDLKANILIPS</sequence>
<comment type="caution">
    <text evidence="3">The sequence shown here is derived from an EMBL/GenBank/DDBJ whole genome shotgun (WGS) entry which is preliminary data.</text>
</comment>
<name>A0A9Q1H929_HOLLE</name>
<feature type="region of interest" description="Disordered" evidence="1">
    <location>
        <begin position="442"/>
        <end position="465"/>
    </location>
</feature>
<dbReference type="Pfam" id="PF00781">
    <property type="entry name" value="DAGK_cat"/>
    <property type="match status" value="1"/>
</dbReference>
<reference evidence="3" key="1">
    <citation type="submission" date="2021-10" db="EMBL/GenBank/DDBJ databases">
        <title>Tropical sea cucumber genome reveals ecological adaptation and Cuvierian tubules defense mechanism.</title>
        <authorList>
            <person name="Chen T."/>
        </authorList>
    </citation>
    <scope>NUCLEOTIDE SEQUENCE</scope>
    <source>
        <strain evidence="3">Nanhai2018</strain>
        <tissue evidence="3">Muscle</tissue>
    </source>
</reference>
<accession>A0A9Q1H929</accession>
<keyword evidence="3" id="KW-0418">Kinase</keyword>
<dbReference type="EMBL" id="JAIZAY010000008">
    <property type="protein sequence ID" value="KAJ8037155.1"/>
    <property type="molecule type" value="Genomic_DNA"/>
</dbReference>
<evidence type="ECO:0000313" key="3">
    <source>
        <dbReference type="EMBL" id="KAJ8037155.1"/>
    </source>
</evidence>
<evidence type="ECO:0000256" key="1">
    <source>
        <dbReference type="SAM" id="MobiDB-lite"/>
    </source>
</evidence>
<gene>
    <name evidence="3" type="ORF">HOLleu_17903</name>
</gene>
<dbReference type="SMART" id="SM00046">
    <property type="entry name" value="DAGKc"/>
    <property type="match status" value="1"/>
</dbReference>
<feature type="compositionally biased region" description="Low complexity" evidence="1">
    <location>
        <begin position="448"/>
        <end position="461"/>
    </location>
</feature>
<dbReference type="Gene3D" id="3.40.50.10330">
    <property type="entry name" value="Probable inorganic polyphosphate/atp-NAD kinase, domain 1"/>
    <property type="match status" value="1"/>
</dbReference>
<protein>
    <submittedName>
        <fullName evidence="3">Sphingosine kinase 2</fullName>
    </submittedName>
</protein>
<keyword evidence="3" id="KW-0808">Transferase</keyword>
<dbReference type="GO" id="GO:0016020">
    <property type="term" value="C:membrane"/>
    <property type="evidence" value="ECO:0007669"/>
    <property type="project" value="TreeGrafter"/>
</dbReference>
<dbReference type="GO" id="GO:0046512">
    <property type="term" value="P:sphingosine biosynthetic process"/>
    <property type="evidence" value="ECO:0007669"/>
    <property type="project" value="TreeGrafter"/>
</dbReference>
<proteinExistence type="predicted"/>
<dbReference type="InterPro" id="IPR017438">
    <property type="entry name" value="ATP-NAD_kinase_N"/>
</dbReference>
<keyword evidence="4" id="KW-1185">Reference proteome</keyword>
<dbReference type="PANTHER" id="PTHR12358">
    <property type="entry name" value="SPHINGOSINE KINASE"/>
    <property type="match status" value="1"/>
</dbReference>
<evidence type="ECO:0000313" key="4">
    <source>
        <dbReference type="Proteomes" id="UP001152320"/>
    </source>
</evidence>
<dbReference type="InterPro" id="IPR001206">
    <property type="entry name" value="Diacylglycerol_kinase_cat_dom"/>
</dbReference>